<organism evidence="7 8">
    <name type="scientific">Agrocybe pediades</name>
    <dbReference type="NCBI Taxonomy" id="84607"/>
    <lineage>
        <taxon>Eukaryota</taxon>
        <taxon>Fungi</taxon>
        <taxon>Dikarya</taxon>
        <taxon>Basidiomycota</taxon>
        <taxon>Agaricomycotina</taxon>
        <taxon>Agaricomycetes</taxon>
        <taxon>Agaricomycetidae</taxon>
        <taxon>Agaricales</taxon>
        <taxon>Agaricineae</taxon>
        <taxon>Strophariaceae</taxon>
        <taxon>Agrocybe</taxon>
    </lineage>
</organism>
<reference evidence="7 8" key="1">
    <citation type="submission" date="2019-12" db="EMBL/GenBank/DDBJ databases">
        <authorList>
            <person name="Floudas D."/>
            <person name="Bentzer J."/>
            <person name="Ahren D."/>
            <person name="Johansson T."/>
            <person name="Persson P."/>
            <person name="Tunlid A."/>
        </authorList>
    </citation>
    <scope>NUCLEOTIDE SEQUENCE [LARGE SCALE GENOMIC DNA]</scope>
    <source>
        <strain evidence="7 8">CBS 102.39</strain>
    </source>
</reference>
<evidence type="ECO:0000256" key="5">
    <source>
        <dbReference type="ARBA" id="ARBA00023002"/>
    </source>
</evidence>
<gene>
    <name evidence="7" type="ORF">D9613_009606</name>
</gene>
<dbReference type="CDD" id="cd02932">
    <property type="entry name" value="OYE_YqiM_FMN"/>
    <property type="match status" value="1"/>
</dbReference>
<dbReference type="Pfam" id="PF00724">
    <property type="entry name" value="Oxidored_FMN"/>
    <property type="match status" value="1"/>
</dbReference>
<dbReference type="EMBL" id="JAACJL010000002">
    <property type="protein sequence ID" value="KAF4622249.1"/>
    <property type="molecule type" value="Genomic_DNA"/>
</dbReference>
<evidence type="ECO:0000256" key="4">
    <source>
        <dbReference type="ARBA" id="ARBA00022857"/>
    </source>
</evidence>
<comment type="cofactor">
    <cofactor evidence="1">
        <name>FMN</name>
        <dbReference type="ChEBI" id="CHEBI:58210"/>
    </cofactor>
</comment>
<evidence type="ECO:0000256" key="1">
    <source>
        <dbReference type="ARBA" id="ARBA00001917"/>
    </source>
</evidence>
<feature type="domain" description="NADH:flavin oxidoreductase/NADH oxidase N-terminal" evidence="6">
    <location>
        <begin position="40"/>
        <end position="388"/>
    </location>
</feature>
<name>A0A8H4R2K3_9AGAR</name>
<dbReference type="Gene3D" id="3.20.20.70">
    <property type="entry name" value="Aldolase class I"/>
    <property type="match status" value="1"/>
</dbReference>
<dbReference type="GO" id="GO:0050661">
    <property type="term" value="F:NADP binding"/>
    <property type="evidence" value="ECO:0007669"/>
    <property type="project" value="InterPro"/>
</dbReference>
<evidence type="ECO:0000256" key="2">
    <source>
        <dbReference type="ARBA" id="ARBA00022630"/>
    </source>
</evidence>
<dbReference type="GO" id="GO:0003959">
    <property type="term" value="F:NADPH dehydrogenase activity"/>
    <property type="evidence" value="ECO:0007669"/>
    <property type="project" value="InterPro"/>
</dbReference>
<dbReference type="PANTHER" id="PTHR43303">
    <property type="entry name" value="NADPH DEHYDROGENASE C23G7.10C-RELATED"/>
    <property type="match status" value="1"/>
</dbReference>
<evidence type="ECO:0000313" key="8">
    <source>
        <dbReference type="Proteomes" id="UP000521872"/>
    </source>
</evidence>
<comment type="caution">
    <text evidence="7">The sequence shown here is derived from an EMBL/GenBank/DDBJ whole genome shotgun (WGS) entry which is preliminary data.</text>
</comment>
<keyword evidence="8" id="KW-1185">Reference proteome</keyword>
<keyword evidence="3" id="KW-0288">FMN</keyword>
<keyword evidence="4" id="KW-0521">NADP</keyword>
<keyword evidence="5" id="KW-0560">Oxidoreductase</keyword>
<evidence type="ECO:0000259" key="6">
    <source>
        <dbReference type="Pfam" id="PF00724"/>
    </source>
</evidence>
<dbReference type="InterPro" id="IPR013785">
    <property type="entry name" value="Aldolase_TIM"/>
</dbReference>
<protein>
    <recommendedName>
        <fullName evidence="6">NADH:flavin oxidoreductase/NADH oxidase N-terminal domain-containing protein</fullName>
    </recommendedName>
</protein>
<dbReference type="InterPro" id="IPR044152">
    <property type="entry name" value="YqjM-like"/>
</dbReference>
<dbReference type="GO" id="GO:0010181">
    <property type="term" value="F:FMN binding"/>
    <property type="evidence" value="ECO:0007669"/>
    <property type="project" value="InterPro"/>
</dbReference>
<sequence>MSQAEAAPNVNVAAPNVPYFTPLQDPPSGSAVASGQPIPKLFQPLRLRGLEFQNRIFLSPLCQYSSKDGLVNPWIFAHLGGIVSRGPGLTFTEAAAVLPNGRTTPEDAGIWSDEHAKAFKPIVEFAHSQNQKIGIQLAHAGRKASCIAPFLDGDAKAGKELGGWPDNVWGPTTVPFHETYPNPKEMTKEQIKEVTQAFVDSAKRAVDVGFDVIEIHSAHGYLLSSFLCPTSNTRKDEYGGENFENRIRLLVEVVKAVRGVIPESMPLFVRISATEWLEHLPDVHSWKVEDAARLAPILASLGVDLLDISAGGNDPRQKVRPGPQYQVGFAHTVKSALPAGTKTLVSAVGGLHVAKDAYEVLETGKADVVFVGRQFQRNPGLVWDMAEELGVQVNVAKQIGWGFRGRGKKGLGWGRKEAEKEDSKL</sequence>
<dbReference type="InterPro" id="IPR001155">
    <property type="entry name" value="OxRdtase_FMN_N"/>
</dbReference>
<proteinExistence type="predicted"/>
<accession>A0A8H4R2K3</accession>
<keyword evidence="2" id="KW-0285">Flavoprotein</keyword>
<dbReference type="AlphaFoldDB" id="A0A8H4R2K3"/>
<dbReference type="Proteomes" id="UP000521872">
    <property type="component" value="Unassembled WGS sequence"/>
</dbReference>
<dbReference type="SUPFAM" id="SSF51395">
    <property type="entry name" value="FMN-linked oxidoreductases"/>
    <property type="match status" value="1"/>
</dbReference>
<dbReference type="PANTHER" id="PTHR43303:SF4">
    <property type="entry name" value="NADPH DEHYDROGENASE C23G7.10C-RELATED"/>
    <property type="match status" value="1"/>
</dbReference>
<evidence type="ECO:0000256" key="3">
    <source>
        <dbReference type="ARBA" id="ARBA00022643"/>
    </source>
</evidence>
<evidence type="ECO:0000313" key="7">
    <source>
        <dbReference type="EMBL" id="KAF4622249.1"/>
    </source>
</evidence>